<name>A0A8H4QU11_9AGAR</name>
<protein>
    <recommendedName>
        <fullName evidence="8">Stress-activated map kinase-interacting protein</fullName>
    </recommendedName>
</protein>
<dbReference type="InterPro" id="IPR011993">
    <property type="entry name" value="PH-like_dom_sf"/>
</dbReference>
<evidence type="ECO:0000259" key="5">
    <source>
        <dbReference type="Pfam" id="PF16979"/>
    </source>
</evidence>
<keyword evidence="7" id="KW-1185">Reference proteome</keyword>
<feature type="compositionally biased region" description="Polar residues" evidence="2">
    <location>
        <begin position="265"/>
        <end position="300"/>
    </location>
</feature>
<dbReference type="Pfam" id="PF11470">
    <property type="entry name" value="TUG-UBL1"/>
    <property type="match status" value="1"/>
</dbReference>
<proteinExistence type="inferred from homology"/>
<feature type="region of interest" description="Disordered" evidence="2">
    <location>
        <begin position="86"/>
        <end position="116"/>
    </location>
</feature>
<dbReference type="InterPro" id="IPR021569">
    <property type="entry name" value="TUG-UBL1"/>
</dbReference>
<comment type="similarity">
    <text evidence="1">Belongs to the SIN1 family.</text>
</comment>
<accession>A0A8H4QU11</accession>
<comment type="caution">
    <text evidence="6">The sequence shown here is derived from an EMBL/GenBank/DDBJ whole genome shotgun (WGS) entry which is preliminary data.</text>
</comment>
<dbReference type="Proteomes" id="UP000521872">
    <property type="component" value="Unassembled WGS sequence"/>
</dbReference>
<feature type="region of interest" description="Disordered" evidence="2">
    <location>
        <begin position="201"/>
        <end position="240"/>
    </location>
</feature>
<dbReference type="GO" id="GO:0005737">
    <property type="term" value="C:cytoplasm"/>
    <property type="evidence" value="ECO:0007669"/>
    <property type="project" value="TreeGrafter"/>
</dbReference>
<dbReference type="EMBL" id="JAACJL010000031">
    <property type="protein sequence ID" value="KAF4616357.1"/>
    <property type="molecule type" value="Genomic_DNA"/>
</dbReference>
<dbReference type="PANTHER" id="PTHR13335:SF1">
    <property type="entry name" value="TARGET OF RAPAMYCIN COMPLEX 2 SUBUNIT MAPKAP1"/>
    <property type="match status" value="1"/>
</dbReference>
<dbReference type="Gene3D" id="3.10.20.90">
    <property type="entry name" value="Phosphatidylinositol 3-kinase Catalytic Subunit, Chain A, domain 1"/>
    <property type="match status" value="1"/>
</dbReference>
<dbReference type="GO" id="GO:0038203">
    <property type="term" value="P:TORC2 signaling"/>
    <property type="evidence" value="ECO:0007669"/>
    <property type="project" value="TreeGrafter"/>
</dbReference>
<feature type="domain" description="TUG ubiquitin-like" evidence="3">
    <location>
        <begin position="586"/>
        <end position="623"/>
    </location>
</feature>
<dbReference type="Pfam" id="PF16978">
    <property type="entry name" value="CRIM"/>
    <property type="match status" value="1"/>
</dbReference>
<organism evidence="6 7">
    <name type="scientific">Agrocybe pediades</name>
    <dbReference type="NCBI Taxonomy" id="84607"/>
    <lineage>
        <taxon>Eukaryota</taxon>
        <taxon>Fungi</taxon>
        <taxon>Dikarya</taxon>
        <taxon>Basidiomycota</taxon>
        <taxon>Agaricomycotina</taxon>
        <taxon>Agaricomycetes</taxon>
        <taxon>Agaricomycetidae</taxon>
        <taxon>Agaricales</taxon>
        <taxon>Agaricineae</taxon>
        <taxon>Strophariaceae</taxon>
        <taxon>Agrocybe</taxon>
    </lineage>
</organism>
<dbReference type="Pfam" id="PF16979">
    <property type="entry name" value="SIN1_PH"/>
    <property type="match status" value="1"/>
</dbReference>
<reference evidence="6 7" key="1">
    <citation type="submission" date="2019-12" db="EMBL/GenBank/DDBJ databases">
        <authorList>
            <person name="Floudas D."/>
            <person name="Bentzer J."/>
            <person name="Ahren D."/>
            <person name="Johansson T."/>
            <person name="Persson P."/>
            <person name="Tunlid A."/>
        </authorList>
    </citation>
    <scope>NUCLEOTIDE SEQUENCE [LARGE SCALE GENOMIC DNA]</scope>
    <source>
        <strain evidence="6 7">CBS 102.39</strain>
    </source>
</reference>
<feature type="domain" description="CRIM" evidence="4">
    <location>
        <begin position="364"/>
        <end position="511"/>
    </location>
</feature>
<dbReference type="GO" id="GO:0005546">
    <property type="term" value="F:phosphatidylinositol-4,5-bisphosphate binding"/>
    <property type="evidence" value="ECO:0007669"/>
    <property type="project" value="TreeGrafter"/>
</dbReference>
<gene>
    <name evidence="6" type="ORF">D9613_008618</name>
</gene>
<evidence type="ECO:0000256" key="1">
    <source>
        <dbReference type="ARBA" id="ARBA00009407"/>
    </source>
</evidence>
<dbReference type="GO" id="GO:0005886">
    <property type="term" value="C:plasma membrane"/>
    <property type="evidence" value="ECO:0007669"/>
    <property type="project" value="TreeGrafter"/>
</dbReference>
<dbReference type="InterPro" id="IPR008828">
    <property type="entry name" value="Sin1/Avo1"/>
</dbReference>
<evidence type="ECO:0008006" key="8">
    <source>
        <dbReference type="Google" id="ProtNLM"/>
    </source>
</evidence>
<feature type="domain" description="SIN1-type PH" evidence="5">
    <location>
        <begin position="692"/>
        <end position="792"/>
    </location>
</feature>
<feature type="region of interest" description="Disordered" evidence="2">
    <location>
        <begin position="517"/>
        <end position="538"/>
    </location>
</feature>
<dbReference type="GO" id="GO:0031932">
    <property type="term" value="C:TORC2 complex"/>
    <property type="evidence" value="ECO:0007669"/>
    <property type="project" value="InterPro"/>
</dbReference>
<evidence type="ECO:0000259" key="3">
    <source>
        <dbReference type="Pfam" id="PF11470"/>
    </source>
</evidence>
<evidence type="ECO:0000259" key="4">
    <source>
        <dbReference type="Pfam" id="PF16978"/>
    </source>
</evidence>
<evidence type="ECO:0000256" key="2">
    <source>
        <dbReference type="SAM" id="MobiDB-lite"/>
    </source>
</evidence>
<feature type="compositionally biased region" description="Low complexity" evidence="2">
    <location>
        <begin position="161"/>
        <end position="171"/>
    </location>
</feature>
<evidence type="ECO:0000313" key="6">
    <source>
        <dbReference type="EMBL" id="KAF4616357.1"/>
    </source>
</evidence>
<feature type="region of interest" description="Disordered" evidence="2">
    <location>
        <begin position="141"/>
        <end position="171"/>
    </location>
</feature>
<evidence type="ECO:0000313" key="7">
    <source>
        <dbReference type="Proteomes" id="UP000521872"/>
    </source>
</evidence>
<feature type="compositionally biased region" description="Polar residues" evidence="2">
    <location>
        <begin position="99"/>
        <end position="113"/>
    </location>
</feature>
<feature type="region of interest" description="Disordered" evidence="2">
    <location>
        <begin position="265"/>
        <end position="342"/>
    </location>
</feature>
<dbReference type="PANTHER" id="PTHR13335">
    <property type="entry name" value="TARGET OF RAPAMYCIN COMPLEX 2 SUBUNIT MAPKAP1"/>
    <property type="match status" value="1"/>
</dbReference>
<dbReference type="AlphaFoldDB" id="A0A8H4QU11"/>
<feature type="compositionally biased region" description="Polar residues" evidence="2">
    <location>
        <begin position="326"/>
        <end position="342"/>
    </location>
</feature>
<sequence>MDSSSFLIHSIRLSYLRDVEDPYGPRVISLDPAYQSNPYILAASLADTQRWPQLLQPVSPNLSEDEQERPLGLPAARLKHTQTIMGGRSGGLGLRVNGKRSSTSKRASGTPRQSDMKNFVSENAPVQDAIAKTLVRSAPGGESWIKIEDSDTESSPEPKVQVQQATAPPEEAPVAKAVQFIPKFKGAAEMEARRRVRMAARRGPGAVARPTPPANLSFDTSSEEEAEEAPATGDISSDEFEVVGAKTVDAMDEGDEFDPVFAATRTSAPSDSASEGNSVFSGGTTSIPNSYVLASSSQTHNRSRPRLSPVSEHAPRQKRSEVAGASNRSRCDSTSNISAHAVSSPNNLDNMFARKKVAPIKPLKSSLSAMLASSGSSSNPFTEMYAAISGRGEIASTNVQIYFPHAHRPAGKAMDLNVRRDATVEEVIGFALWNYWEEGWLPKLDEGLSGEDDPKWSTKLSAVGWILRIAEDDGEVDDDFPPPDRMGKITKFNADAYAILEATPVQVQQNQVLESKIQRRPSRTSAAKKPEKLALPNAPSLAPGSTVYSSALGSMMSNSIGPSQSHGPQIFLRIRVADTADAVHISTTIEVSAGMYMQEALEKVCAKRKLQNPNDYALLLADKSILIPLDRTVASLQGKTELLLVKRSMLPQMDSVIRRGVGRTTDPNASIFNSIAEDAEQQFLPAMDFTAAYKKYTIYRKVPMLVTRQERTLAIDGAYIHIMPSTSKARAVFDSGKTSSYHIKNIADCQQSTKTSSIFKIILNRTGGNKRYDFEAESPKLAAEIVQTIKGLKAALERSGTVNKARRSRQVV</sequence>
<dbReference type="InterPro" id="IPR031313">
    <property type="entry name" value="Sin1_PH_dom"/>
</dbReference>
<dbReference type="Gene3D" id="2.30.29.30">
    <property type="entry name" value="Pleckstrin-homology domain (PH domain)/Phosphotyrosine-binding domain (PTB)"/>
    <property type="match status" value="1"/>
</dbReference>
<dbReference type="InterPro" id="IPR031567">
    <property type="entry name" value="CRIM_dom"/>
</dbReference>